<dbReference type="InterPro" id="IPR036615">
    <property type="entry name" value="Mur_ligase_C_dom_sf"/>
</dbReference>
<protein>
    <submittedName>
        <fullName evidence="7">UDP-N-acetylmuramoyl-tripeptide-D-alanyl-D-alanine ligase</fullName>
    </submittedName>
</protein>
<sequence>MRLFFSRFHPRYIRSLVYMLQASEYKAQDYLAWLHDVKDFRFVEKRKQIKWSAKTVLLVFVGLMLLISIASSGLWLIIATNLPFRHVLGAAIIILSPILLSYLILAPLTIIQLLVQKPIEFVIIYFAKKKLAEHHGVKIAIAGSYGKTSMREILKTVLSEDKEVAAPPHSYNTPLGISKFIKTLRGNEEVLIFELGEYYPGDVKRLCKLINPDIGIITGINEAHLQKFKTIEKTVQTIYELADFLGDKPLYVNGESILARDHARPNHIMYSREGVNSWRMENAHSDLSGTSFVMEKNNVPMEIRSSLLGLHQIGPLALSADLARRLGSTPSHIRAGTLKTKPFDHRLAPSVDRNGVTTLDDSYNGNPDGVKAVIAFLASLNGRRFYVTPGLVEMGSKKEEVHREIGRELARAQIEKVVLVKNSVTPFIEEGLYEEKYEGEVIWFDEALKSFAALPRITVKGDIVLLQNDWPDQYI</sequence>
<organism evidence="7 8">
    <name type="scientific">Candidatus Uhrbacteria bacterium GW2011_GWC2_41_11</name>
    <dbReference type="NCBI Taxonomy" id="1618985"/>
    <lineage>
        <taxon>Bacteria</taxon>
        <taxon>Candidatus Uhriibacteriota</taxon>
    </lineage>
</organism>
<dbReference type="PANTHER" id="PTHR43024">
    <property type="entry name" value="UDP-N-ACETYLMURAMOYL-TRIPEPTIDE--D-ALANYL-D-ALANINE LIGASE"/>
    <property type="match status" value="1"/>
</dbReference>
<keyword evidence="1 7" id="KW-0436">Ligase</keyword>
<name>A0A0G0UJY3_9BACT</name>
<evidence type="ECO:0000256" key="3">
    <source>
        <dbReference type="ARBA" id="ARBA00022840"/>
    </source>
</evidence>
<dbReference type="GO" id="GO:0016881">
    <property type="term" value="F:acid-amino acid ligase activity"/>
    <property type="evidence" value="ECO:0007669"/>
    <property type="project" value="InterPro"/>
</dbReference>
<dbReference type="InterPro" id="IPR051046">
    <property type="entry name" value="MurCDEF_CellWall_CoF430Synth"/>
</dbReference>
<dbReference type="InterPro" id="IPR013221">
    <property type="entry name" value="Mur_ligase_cen"/>
</dbReference>
<dbReference type="Pfam" id="PF02875">
    <property type="entry name" value="Mur_ligase_C"/>
    <property type="match status" value="1"/>
</dbReference>
<proteinExistence type="predicted"/>
<keyword evidence="4" id="KW-0472">Membrane</keyword>
<comment type="caution">
    <text evidence="7">The sequence shown here is derived from an EMBL/GenBank/DDBJ whole genome shotgun (WGS) entry which is preliminary data.</text>
</comment>
<gene>
    <name evidence="7" type="ORF">UU35_C0001G0122</name>
</gene>
<evidence type="ECO:0000313" key="7">
    <source>
        <dbReference type="EMBL" id="KKR87841.1"/>
    </source>
</evidence>
<dbReference type="InterPro" id="IPR004101">
    <property type="entry name" value="Mur_ligase_C"/>
</dbReference>
<dbReference type="EMBL" id="LCAH01000001">
    <property type="protein sequence ID" value="KKR87841.1"/>
    <property type="molecule type" value="Genomic_DNA"/>
</dbReference>
<dbReference type="InterPro" id="IPR036565">
    <property type="entry name" value="Mur-like_cat_sf"/>
</dbReference>
<dbReference type="SUPFAM" id="SSF53623">
    <property type="entry name" value="MurD-like peptide ligases, catalytic domain"/>
    <property type="match status" value="1"/>
</dbReference>
<dbReference type="SUPFAM" id="SSF53244">
    <property type="entry name" value="MurD-like peptide ligases, peptide-binding domain"/>
    <property type="match status" value="1"/>
</dbReference>
<reference evidence="7 8" key="1">
    <citation type="journal article" date="2015" name="Nature">
        <title>rRNA introns, odd ribosomes, and small enigmatic genomes across a large radiation of phyla.</title>
        <authorList>
            <person name="Brown C.T."/>
            <person name="Hug L.A."/>
            <person name="Thomas B.C."/>
            <person name="Sharon I."/>
            <person name="Castelle C.J."/>
            <person name="Singh A."/>
            <person name="Wilkins M.J."/>
            <person name="Williams K.H."/>
            <person name="Banfield J.F."/>
        </authorList>
    </citation>
    <scope>NUCLEOTIDE SEQUENCE [LARGE SCALE GENOMIC DNA]</scope>
</reference>
<feature type="domain" description="Mur ligase central" evidence="6">
    <location>
        <begin position="141"/>
        <end position="313"/>
    </location>
</feature>
<evidence type="ECO:0000256" key="2">
    <source>
        <dbReference type="ARBA" id="ARBA00022741"/>
    </source>
</evidence>
<dbReference type="Proteomes" id="UP000034616">
    <property type="component" value="Unassembled WGS sequence"/>
</dbReference>
<feature type="transmembrane region" description="Helical" evidence="4">
    <location>
        <begin position="55"/>
        <end position="78"/>
    </location>
</feature>
<dbReference type="Gene3D" id="3.40.1190.10">
    <property type="entry name" value="Mur-like, catalytic domain"/>
    <property type="match status" value="1"/>
</dbReference>
<evidence type="ECO:0000256" key="1">
    <source>
        <dbReference type="ARBA" id="ARBA00022598"/>
    </source>
</evidence>
<dbReference type="GO" id="GO:0005524">
    <property type="term" value="F:ATP binding"/>
    <property type="evidence" value="ECO:0007669"/>
    <property type="project" value="UniProtKB-KW"/>
</dbReference>
<evidence type="ECO:0000256" key="4">
    <source>
        <dbReference type="SAM" id="Phobius"/>
    </source>
</evidence>
<feature type="transmembrane region" description="Helical" evidence="4">
    <location>
        <begin position="90"/>
        <end position="115"/>
    </location>
</feature>
<keyword evidence="4" id="KW-0812">Transmembrane</keyword>
<keyword evidence="4" id="KW-1133">Transmembrane helix</keyword>
<evidence type="ECO:0000313" key="8">
    <source>
        <dbReference type="Proteomes" id="UP000034616"/>
    </source>
</evidence>
<evidence type="ECO:0000259" key="6">
    <source>
        <dbReference type="Pfam" id="PF08245"/>
    </source>
</evidence>
<dbReference type="AlphaFoldDB" id="A0A0G0UJY3"/>
<dbReference type="Pfam" id="PF08245">
    <property type="entry name" value="Mur_ligase_M"/>
    <property type="match status" value="1"/>
</dbReference>
<accession>A0A0G0UJY3</accession>
<dbReference type="PANTHER" id="PTHR43024:SF1">
    <property type="entry name" value="UDP-N-ACETYLMURAMOYL-TRIPEPTIDE--D-ALANYL-D-ALANINE LIGASE"/>
    <property type="match status" value="1"/>
</dbReference>
<keyword evidence="3" id="KW-0067">ATP-binding</keyword>
<dbReference type="Gene3D" id="3.90.190.20">
    <property type="entry name" value="Mur ligase, C-terminal domain"/>
    <property type="match status" value="1"/>
</dbReference>
<evidence type="ECO:0000259" key="5">
    <source>
        <dbReference type="Pfam" id="PF02875"/>
    </source>
</evidence>
<feature type="domain" description="Mur ligase C-terminal" evidence="5">
    <location>
        <begin position="351"/>
        <end position="466"/>
    </location>
</feature>
<keyword evidence="2" id="KW-0547">Nucleotide-binding</keyword>